<dbReference type="GeneID" id="5441920"/>
<accession>A0A384J5I0</accession>
<dbReference type="AlphaFoldDB" id="A0A384J5I0"/>
<dbReference type="VEuPathDB" id="FungiDB:Bcin01g06390"/>
<gene>
    <name evidence="1" type="ORF">BCIN_01g06390</name>
</gene>
<dbReference type="KEGG" id="bfu:BCIN_01g06390"/>
<keyword evidence="2" id="KW-1185">Reference proteome</keyword>
<name>A0A384J5I0_BOTFB</name>
<protein>
    <submittedName>
        <fullName evidence="1">Uncharacterized protein</fullName>
    </submittedName>
</protein>
<dbReference type="EMBL" id="CP009805">
    <property type="protein sequence ID" value="ATZ45948.1"/>
    <property type="molecule type" value="Genomic_DNA"/>
</dbReference>
<proteinExistence type="predicted"/>
<reference evidence="1 2" key="3">
    <citation type="journal article" date="2017" name="Mol. Plant Pathol.">
        <title>A gapless genome sequence of the fungus Botrytis cinerea.</title>
        <authorList>
            <person name="Van Kan J.A."/>
            <person name="Stassen J.H."/>
            <person name="Mosbach A."/>
            <person name="Van Der Lee T.A."/>
            <person name="Faino L."/>
            <person name="Farmer A.D."/>
            <person name="Papasotiriou D.G."/>
            <person name="Zhou S."/>
            <person name="Seidl M.F."/>
            <person name="Cottam E."/>
            <person name="Edel D."/>
            <person name="Hahn M."/>
            <person name="Schwartz D.C."/>
            <person name="Dietrich R.A."/>
            <person name="Widdison S."/>
            <person name="Scalliet G."/>
        </authorList>
    </citation>
    <scope>NUCLEOTIDE SEQUENCE [LARGE SCALE GENOMIC DNA]</scope>
    <source>
        <strain evidence="1 2">B05.10</strain>
    </source>
</reference>
<organism evidence="1 2">
    <name type="scientific">Botryotinia fuckeliana (strain B05.10)</name>
    <name type="common">Noble rot fungus</name>
    <name type="synonym">Botrytis cinerea</name>
    <dbReference type="NCBI Taxonomy" id="332648"/>
    <lineage>
        <taxon>Eukaryota</taxon>
        <taxon>Fungi</taxon>
        <taxon>Dikarya</taxon>
        <taxon>Ascomycota</taxon>
        <taxon>Pezizomycotina</taxon>
        <taxon>Leotiomycetes</taxon>
        <taxon>Helotiales</taxon>
        <taxon>Sclerotiniaceae</taxon>
        <taxon>Botrytis</taxon>
    </lineage>
</organism>
<evidence type="ECO:0000313" key="1">
    <source>
        <dbReference type="EMBL" id="ATZ45948.1"/>
    </source>
</evidence>
<sequence>MIAVPKIIPNCARFHIILIKRVTPMLLYPISQHIPILTHLHSHATIDSIATDIPKCAIQITHDILTKRIKTTITVPISGHRQYSAMKMEPWTKSAICTFGFPSGVETHETRMAWHGTFRQVIHTWLFSASSKEHKWWLDSIDHKITPEVSWPISRMKDP</sequence>
<reference evidence="1 2" key="1">
    <citation type="journal article" date="2011" name="PLoS Genet.">
        <title>Genomic analysis of the necrotrophic fungal pathogens Sclerotinia sclerotiorum and Botrytis cinerea.</title>
        <authorList>
            <person name="Amselem J."/>
            <person name="Cuomo C.A."/>
            <person name="van Kan J.A."/>
            <person name="Viaud M."/>
            <person name="Benito E.P."/>
            <person name="Couloux A."/>
            <person name="Coutinho P.M."/>
            <person name="de Vries R.P."/>
            <person name="Dyer P.S."/>
            <person name="Fillinger S."/>
            <person name="Fournier E."/>
            <person name="Gout L."/>
            <person name="Hahn M."/>
            <person name="Kohn L."/>
            <person name="Lapalu N."/>
            <person name="Plummer K.M."/>
            <person name="Pradier J.M."/>
            <person name="Quevillon E."/>
            <person name="Sharon A."/>
            <person name="Simon A."/>
            <person name="ten Have A."/>
            <person name="Tudzynski B."/>
            <person name="Tudzynski P."/>
            <person name="Wincker P."/>
            <person name="Andrew M."/>
            <person name="Anthouard V."/>
            <person name="Beever R.E."/>
            <person name="Beffa R."/>
            <person name="Benoit I."/>
            <person name="Bouzid O."/>
            <person name="Brault B."/>
            <person name="Chen Z."/>
            <person name="Choquer M."/>
            <person name="Collemare J."/>
            <person name="Cotton P."/>
            <person name="Danchin E.G."/>
            <person name="Da Silva C."/>
            <person name="Gautier A."/>
            <person name="Giraud C."/>
            <person name="Giraud T."/>
            <person name="Gonzalez C."/>
            <person name="Grossetete S."/>
            <person name="Guldener U."/>
            <person name="Henrissat B."/>
            <person name="Howlett B.J."/>
            <person name="Kodira C."/>
            <person name="Kretschmer M."/>
            <person name="Lappartient A."/>
            <person name="Leroch M."/>
            <person name="Levis C."/>
            <person name="Mauceli E."/>
            <person name="Neuveglise C."/>
            <person name="Oeser B."/>
            <person name="Pearson M."/>
            <person name="Poulain J."/>
            <person name="Poussereau N."/>
            <person name="Quesneville H."/>
            <person name="Rascle C."/>
            <person name="Schumacher J."/>
            <person name="Segurens B."/>
            <person name="Sexton A."/>
            <person name="Silva E."/>
            <person name="Sirven C."/>
            <person name="Soanes D.M."/>
            <person name="Talbot N.J."/>
            <person name="Templeton M."/>
            <person name="Yandava C."/>
            <person name="Yarden O."/>
            <person name="Zeng Q."/>
            <person name="Rollins J.A."/>
            <person name="Lebrun M.H."/>
            <person name="Dickman M."/>
        </authorList>
    </citation>
    <scope>NUCLEOTIDE SEQUENCE [LARGE SCALE GENOMIC DNA]</scope>
    <source>
        <strain evidence="1 2">B05.10</strain>
    </source>
</reference>
<reference evidence="1 2" key="2">
    <citation type="journal article" date="2012" name="Eukaryot. Cell">
        <title>Genome update of Botrytis cinerea strains B05.10 and T4.</title>
        <authorList>
            <person name="Staats M."/>
            <person name="van Kan J.A."/>
        </authorList>
    </citation>
    <scope>NUCLEOTIDE SEQUENCE [LARGE SCALE GENOMIC DNA]</scope>
    <source>
        <strain evidence="1 2">B05.10</strain>
    </source>
</reference>
<dbReference type="Proteomes" id="UP000001798">
    <property type="component" value="Chromosome 1"/>
</dbReference>
<dbReference type="RefSeq" id="XP_024546384.1">
    <property type="nucleotide sequence ID" value="XM_024690615.1"/>
</dbReference>
<evidence type="ECO:0000313" key="2">
    <source>
        <dbReference type="Proteomes" id="UP000001798"/>
    </source>
</evidence>